<dbReference type="InterPro" id="IPR003423">
    <property type="entry name" value="OMP_efflux"/>
</dbReference>
<keyword evidence="7" id="KW-0998">Cell outer membrane</keyword>
<feature type="coiled-coil region" evidence="8">
    <location>
        <begin position="196"/>
        <end position="223"/>
    </location>
</feature>
<dbReference type="GO" id="GO:0009279">
    <property type="term" value="C:cell outer membrane"/>
    <property type="evidence" value="ECO:0007669"/>
    <property type="project" value="UniProtKB-SubCell"/>
</dbReference>
<dbReference type="EMBL" id="RXYK01000023">
    <property type="protein sequence ID" value="RTY35389.1"/>
    <property type="molecule type" value="Genomic_DNA"/>
</dbReference>
<evidence type="ECO:0000256" key="7">
    <source>
        <dbReference type="ARBA" id="ARBA00023237"/>
    </source>
</evidence>
<dbReference type="AlphaFoldDB" id="A0A3S0NI52"/>
<sequence length="606" mass="68276">MLVLLRPRLVQALGIAMLLSLTSCIVVPKALDTEANRSRLESDLKEAYARQEKIERPLTLEDAMARTIRYNLDSRVKLMQEALAKGELGLARWDMLPRLAASAGYSNRSTYAASNSVNLDTGVESLSMSTSQDRDIRTADLSIAWNVLDFGVSYYQAKQKANQQLIWRERRRKVIHNLMQEVRLAYWQAAGSAKLQARAIRVLQSAESELERIRQQREERLASPIENLREERALLETMRQMQAVIDELAVAKPRLASLMGLPPGISFELSTVDLPENGLPSMNVPIEKLEQVALEHRPELREAAYEERISALEARKAIARLLPGIEFRGSKEYNSNSFAAYPNWWEGGMSVSWNLMNIPLAPQRIKTAKAGKEVARASSLAISMAVLSQVYVSRQQQGASIRQYSLARQQWDVDEQMLWYINAGHELNVLSDREYIQAQANALKSELGLYMAHASMERAQGSLYASLGLDPFLDIDTAMPLDKLSDAILRAGKAWQAGRFGWATDEVDRVGRAARLFADGQELFLQERYAEADSLFTTLISIDPLNESARQYKETIIPARVSRISKAEKLSGKARRAAELQQEGRVEEAKALWNEIILESKKELQK</sequence>
<gene>
    <name evidence="9" type="ORF">EKD02_09315</name>
</gene>
<dbReference type="PANTHER" id="PTHR30026:SF20">
    <property type="entry name" value="OUTER MEMBRANE PROTEIN TOLC"/>
    <property type="match status" value="1"/>
</dbReference>
<comment type="similarity">
    <text evidence="2">Belongs to the outer membrane factor (OMF) (TC 1.B.17) family.</text>
</comment>
<keyword evidence="5" id="KW-0812">Transmembrane</keyword>
<dbReference type="Proteomes" id="UP000279908">
    <property type="component" value="Unassembled WGS sequence"/>
</dbReference>
<evidence type="ECO:0000256" key="8">
    <source>
        <dbReference type="SAM" id="Coils"/>
    </source>
</evidence>
<dbReference type="Gene3D" id="1.20.1600.10">
    <property type="entry name" value="Outer membrane efflux proteins (OEP)"/>
    <property type="match status" value="1"/>
</dbReference>
<evidence type="ECO:0000256" key="3">
    <source>
        <dbReference type="ARBA" id="ARBA00022448"/>
    </source>
</evidence>
<evidence type="ECO:0000313" key="10">
    <source>
        <dbReference type="Proteomes" id="UP000279908"/>
    </source>
</evidence>
<accession>A0A3S0NI52</accession>
<dbReference type="SUPFAM" id="SSF56954">
    <property type="entry name" value="Outer membrane efflux proteins (OEP)"/>
    <property type="match status" value="1"/>
</dbReference>
<evidence type="ECO:0000256" key="2">
    <source>
        <dbReference type="ARBA" id="ARBA00007613"/>
    </source>
</evidence>
<proteinExistence type="inferred from homology"/>
<organism evidence="9 10">
    <name type="scientific">Chlorobium phaeovibrioides</name>
    <dbReference type="NCBI Taxonomy" id="1094"/>
    <lineage>
        <taxon>Bacteria</taxon>
        <taxon>Pseudomonadati</taxon>
        <taxon>Chlorobiota</taxon>
        <taxon>Chlorobiia</taxon>
        <taxon>Chlorobiales</taxon>
        <taxon>Chlorobiaceae</taxon>
        <taxon>Chlorobium/Pelodictyon group</taxon>
        <taxon>Chlorobium</taxon>
    </lineage>
</organism>
<dbReference type="Pfam" id="PF02321">
    <property type="entry name" value="OEP"/>
    <property type="match status" value="1"/>
</dbReference>
<evidence type="ECO:0000256" key="6">
    <source>
        <dbReference type="ARBA" id="ARBA00023136"/>
    </source>
</evidence>
<evidence type="ECO:0000313" key="9">
    <source>
        <dbReference type="EMBL" id="RTY35389.1"/>
    </source>
</evidence>
<dbReference type="PROSITE" id="PS51257">
    <property type="entry name" value="PROKAR_LIPOPROTEIN"/>
    <property type="match status" value="1"/>
</dbReference>
<name>A0A3S0NI52_CHLPH</name>
<dbReference type="PANTHER" id="PTHR30026">
    <property type="entry name" value="OUTER MEMBRANE PROTEIN TOLC"/>
    <property type="match status" value="1"/>
</dbReference>
<protein>
    <submittedName>
        <fullName evidence="9">TolC family protein</fullName>
    </submittedName>
</protein>
<dbReference type="GO" id="GO:0015288">
    <property type="term" value="F:porin activity"/>
    <property type="evidence" value="ECO:0007669"/>
    <property type="project" value="TreeGrafter"/>
</dbReference>
<keyword evidence="6" id="KW-0472">Membrane</keyword>
<keyword evidence="8" id="KW-0175">Coiled coil</keyword>
<evidence type="ECO:0000256" key="4">
    <source>
        <dbReference type="ARBA" id="ARBA00022452"/>
    </source>
</evidence>
<dbReference type="GO" id="GO:1990281">
    <property type="term" value="C:efflux pump complex"/>
    <property type="evidence" value="ECO:0007669"/>
    <property type="project" value="TreeGrafter"/>
</dbReference>
<dbReference type="InterPro" id="IPR051906">
    <property type="entry name" value="TolC-like"/>
</dbReference>
<comment type="caution">
    <text evidence="9">The sequence shown here is derived from an EMBL/GenBank/DDBJ whole genome shotgun (WGS) entry which is preliminary data.</text>
</comment>
<keyword evidence="4" id="KW-1134">Transmembrane beta strand</keyword>
<dbReference type="RefSeq" id="WP_126385209.1">
    <property type="nucleotide sequence ID" value="NZ_RXYK01000023.1"/>
</dbReference>
<comment type="subcellular location">
    <subcellularLocation>
        <location evidence="1">Cell outer membrane</location>
    </subcellularLocation>
</comment>
<evidence type="ECO:0000256" key="5">
    <source>
        <dbReference type="ARBA" id="ARBA00022692"/>
    </source>
</evidence>
<dbReference type="GO" id="GO:0015562">
    <property type="term" value="F:efflux transmembrane transporter activity"/>
    <property type="evidence" value="ECO:0007669"/>
    <property type="project" value="InterPro"/>
</dbReference>
<evidence type="ECO:0000256" key="1">
    <source>
        <dbReference type="ARBA" id="ARBA00004442"/>
    </source>
</evidence>
<reference evidence="9 10" key="1">
    <citation type="submission" date="2018-12" db="EMBL/GenBank/DDBJ databases">
        <authorList>
            <person name="Lunina O.N."/>
            <person name="Grouzdev D.S."/>
            <person name="Gorlenko V.M."/>
            <person name="Savvichev A.S."/>
        </authorList>
    </citation>
    <scope>NUCLEOTIDE SEQUENCE [LARGE SCALE GENOMIC DNA]</scope>
    <source>
        <strain evidence="9 10">BrKhr-17</strain>
    </source>
</reference>
<keyword evidence="3" id="KW-0813">Transport</keyword>